<dbReference type="EMBL" id="BARW01035923">
    <property type="protein sequence ID" value="GAJ23724.1"/>
    <property type="molecule type" value="Genomic_DNA"/>
</dbReference>
<protein>
    <recommendedName>
        <fullName evidence="2">Response regulatory domain-containing protein</fullName>
    </recommendedName>
</protein>
<gene>
    <name evidence="3" type="ORF">S12H4_55913</name>
</gene>
<comment type="caution">
    <text evidence="3">The sequence shown here is derived from an EMBL/GenBank/DDBJ whole genome shotgun (WGS) entry which is preliminary data.</text>
</comment>
<keyword evidence="1" id="KW-0238">DNA-binding</keyword>
<feature type="non-terminal residue" evidence="3">
    <location>
        <position position="147"/>
    </location>
</feature>
<dbReference type="GO" id="GO:0000160">
    <property type="term" value="P:phosphorelay signal transduction system"/>
    <property type="evidence" value="ECO:0007669"/>
    <property type="project" value="InterPro"/>
</dbReference>
<feature type="domain" description="Response regulatory" evidence="2">
    <location>
        <begin position="8"/>
        <end position="124"/>
    </location>
</feature>
<dbReference type="Gene3D" id="3.40.50.2300">
    <property type="match status" value="1"/>
</dbReference>
<dbReference type="PROSITE" id="PS50110">
    <property type="entry name" value="RESPONSE_REGULATORY"/>
    <property type="match status" value="1"/>
</dbReference>
<dbReference type="InterPro" id="IPR058245">
    <property type="entry name" value="NreC/VraR/RcsB-like_REC"/>
</dbReference>
<evidence type="ECO:0000313" key="3">
    <source>
        <dbReference type="EMBL" id="GAJ23724.1"/>
    </source>
</evidence>
<dbReference type="PANTHER" id="PTHR43214">
    <property type="entry name" value="TWO-COMPONENT RESPONSE REGULATOR"/>
    <property type="match status" value="1"/>
</dbReference>
<organism evidence="3">
    <name type="scientific">marine sediment metagenome</name>
    <dbReference type="NCBI Taxonomy" id="412755"/>
    <lineage>
        <taxon>unclassified sequences</taxon>
        <taxon>metagenomes</taxon>
        <taxon>ecological metagenomes</taxon>
    </lineage>
</organism>
<dbReference type="SMART" id="SM00448">
    <property type="entry name" value="REC"/>
    <property type="match status" value="1"/>
</dbReference>
<accession>X1V207</accession>
<dbReference type="CDD" id="cd17535">
    <property type="entry name" value="REC_NarL-like"/>
    <property type="match status" value="1"/>
</dbReference>
<dbReference type="SUPFAM" id="SSF52172">
    <property type="entry name" value="CheY-like"/>
    <property type="match status" value="1"/>
</dbReference>
<name>X1V207_9ZZZZ</name>
<proteinExistence type="predicted"/>
<dbReference type="InterPro" id="IPR039420">
    <property type="entry name" value="WalR-like"/>
</dbReference>
<dbReference type="AlphaFoldDB" id="X1V207"/>
<dbReference type="Pfam" id="PF00072">
    <property type="entry name" value="Response_reg"/>
    <property type="match status" value="1"/>
</dbReference>
<evidence type="ECO:0000256" key="1">
    <source>
        <dbReference type="ARBA" id="ARBA00023125"/>
    </source>
</evidence>
<reference evidence="3" key="1">
    <citation type="journal article" date="2014" name="Front. Microbiol.">
        <title>High frequency of phylogenetically diverse reductive dehalogenase-homologous genes in deep subseafloor sedimentary metagenomes.</title>
        <authorList>
            <person name="Kawai M."/>
            <person name="Futagami T."/>
            <person name="Toyoda A."/>
            <person name="Takaki Y."/>
            <person name="Nishi S."/>
            <person name="Hori S."/>
            <person name="Arai W."/>
            <person name="Tsubouchi T."/>
            <person name="Morono Y."/>
            <person name="Uchiyama I."/>
            <person name="Ito T."/>
            <person name="Fujiyama A."/>
            <person name="Inagaki F."/>
            <person name="Takami H."/>
        </authorList>
    </citation>
    <scope>NUCLEOTIDE SEQUENCE</scope>
    <source>
        <strain evidence="3">Expedition CK06-06</strain>
    </source>
</reference>
<sequence length="147" mass="16083">MGRGTMIRILLADDHNLVRTGIKGLLERSADMRVVAEASDGLEAISQFKAMRPDVVILDISMPNMDGLEAARYILSIDRDAAILMLTMYPERQYAVRAVRAGALGYITKGTSTAELDTAVRNVALRRRFLSAEGIDAVSTRLLTRGS</sequence>
<evidence type="ECO:0000259" key="2">
    <source>
        <dbReference type="PROSITE" id="PS50110"/>
    </source>
</evidence>
<dbReference type="InterPro" id="IPR011006">
    <property type="entry name" value="CheY-like_superfamily"/>
</dbReference>
<dbReference type="InterPro" id="IPR001789">
    <property type="entry name" value="Sig_transdc_resp-reg_receiver"/>
</dbReference>
<dbReference type="GO" id="GO:0003677">
    <property type="term" value="F:DNA binding"/>
    <property type="evidence" value="ECO:0007669"/>
    <property type="project" value="UniProtKB-KW"/>
</dbReference>